<sequence>MANKDQEILDLDLARVSELRLSTETSDIKDYSKRFNESLKLFLQEEDDVKYISDINLGDYENFNPGPRSDDSKETEELKKDEDVRKRFLGKVTEAFGNSSDDEGDEYTANTEDISTNVERLEQDLRGMIAASIVEAFKKEEAGEDFEQKMQTLMRECKERFKNDRDDGKKSLMEYIEECDIEVSDKEFRVLSVIKAHAFKVGINLSRLLVDLVFMMSGKEEFEAKIERFNSALEWICTEDANSIVIKNIVILLDLAKTNVPMKGKWAGLEQTEIDESVQ</sequence>
<dbReference type="Gramene" id="QL05p048806:mrna">
    <property type="protein sequence ID" value="QL05p048806:mrna:CDS:1"/>
    <property type="gene ID" value="QL05p048806"/>
</dbReference>
<dbReference type="EnsemblPlants" id="QL05p048806:mrna">
    <property type="protein sequence ID" value="QL05p048806:mrna:CDS:1"/>
    <property type="gene ID" value="QL05p048806"/>
</dbReference>
<name>A0A7N2LQY6_QUELO</name>
<proteinExistence type="predicted"/>
<dbReference type="InParanoid" id="A0A7N2LQY6"/>
<organism evidence="2 3">
    <name type="scientific">Quercus lobata</name>
    <name type="common">Valley oak</name>
    <dbReference type="NCBI Taxonomy" id="97700"/>
    <lineage>
        <taxon>Eukaryota</taxon>
        <taxon>Viridiplantae</taxon>
        <taxon>Streptophyta</taxon>
        <taxon>Embryophyta</taxon>
        <taxon>Tracheophyta</taxon>
        <taxon>Spermatophyta</taxon>
        <taxon>Magnoliopsida</taxon>
        <taxon>eudicotyledons</taxon>
        <taxon>Gunneridae</taxon>
        <taxon>Pentapetalae</taxon>
        <taxon>rosids</taxon>
        <taxon>fabids</taxon>
        <taxon>Fagales</taxon>
        <taxon>Fagaceae</taxon>
        <taxon>Quercus</taxon>
    </lineage>
</organism>
<dbReference type="Proteomes" id="UP000594261">
    <property type="component" value="Chromosome 5"/>
</dbReference>
<evidence type="ECO:0000313" key="3">
    <source>
        <dbReference type="Proteomes" id="UP000594261"/>
    </source>
</evidence>
<feature type="region of interest" description="Disordered" evidence="1">
    <location>
        <begin position="60"/>
        <end position="80"/>
    </location>
</feature>
<evidence type="ECO:0000313" key="2">
    <source>
        <dbReference type="EnsemblPlants" id="QL05p048806:mrna:CDS:1"/>
    </source>
</evidence>
<keyword evidence="3" id="KW-1185">Reference proteome</keyword>
<dbReference type="EMBL" id="LRBV02000005">
    <property type="status" value="NOT_ANNOTATED_CDS"/>
    <property type="molecule type" value="Genomic_DNA"/>
</dbReference>
<evidence type="ECO:0000256" key="1">
    <source>
        <dbReference type="SAM" id="MobiDB-lite"/>
    </source>
</evidence>
<reference evidence="2 3" key="1">
    <citation type="journal article" date="2016" name="G3 (Bethesda)">
        <title>First Draft Assembly and Annotation of the Genome of a California Endemic Oak Quercus lobata Nee (Fagaceae).</title>
        <authorList>
            <person name="Sork V.L."/>
            <person name="Fitz-Gibbon S.T."/>
            <person name="Puiu D."/>
            <person name="Crepeau M."/>
            <person name="Gugger P.F."/>
            <person name="Sherman R."/>
            <person name="Stevens K."/>
            <person name="Langley C.H."/>
            <person name="Pellegrini M."/>
            <person name="Salzberg S.L."/>
        </authorList>
    </citation>
    <scope>NUCLEOTIDE SEQUENCE [LARGE SCALE GENOMIC DNA]</scope>
    <source>
        <strain evidence="2 3">cv. SW786</strain>
    </source>
</reference>
<feature type="compositionally biased region" description="Basic and acidic residues" evidence="1">
    <location>
        <begin position="68"/>
        <end position="80"/>
    </location>
</feature>
<accession>A0A7N2LQY6</accession>
<dbReference type="AlphaFoldDB" id="A0A7N2LQY6"/>
<protein>
    <submittedName>
        <fullName evidence="2">Uncharacterized protein</fullName>
    </submittedName>
</protein>
<reference evidence="2" key="2">
    <citation type="submission" date="2021-01" db="UniProtKB">
        <authorList>
            <consortium name="EnsemblPlants"/>
        </authorList>
    </citation>
    <scope>IDENTIFICATION</scope>
</reference>